<comment type="similarity">
    <text evidence="1 3">Belongs to the short-chain dehydrogenases/reductases (SDR) family.</text>
</comment>
<reference evidence="5" key="1">
    <citation type="submission" date="2017-09" db="EMBL/GenBank/DDBJ databases">
        <title>Depth-based differentiation of microbial function through sediment-hosted aquifers and enrichment of novel symbionts in the deep terrestrial subsurface.</title>
        <authorList>
            <person name="Probst A.J."/>
            <person name="Ladd B."/>
            <person name="Jarett J.K."/>
            <person name="Geller-Mcgrath D.E."/>
            <person name="Sieber C.M.K."/>
            <person name="Emerson J.B."/>
            <person name="Anantharaman K."/>
            <person name="Thomas B.C."/>
            <person name="Malmstrom R."/>
            <person name="Stieglmeier M."/>
            <person name="Klingl A."/>
            <person name="Woyke T."/>
            <person name="Ryan C.M."/>
            <person name="Banfield J.F."/>
        </authorList>
    </citation>
    <scope>NUCLEOTIDE SEQUENCE [LARGE SCALE GENOMIC DNA]</scope>
</reference>
<dbReference type="SUPFAM" id="SSF51735">
    <property type="entry name" value="NAD(P)-binding Rossmann-fold domains"/>
    <property type="match status" value="1"/>
</dbReference>
<dbReference type="Gene3D" id="3.40.50.720">
    <property type="entry name" value="NAD(P)-binding Rossmann-like Domain"/>
    <property type="match status" value="1"/>
</dbReference>
<evidence type="ECO:0000256" key="3">
    <source>
        <dbReference type="RuleBase" id="RU000363"/>
    </source>
</evidence>
<evidence type="ECO:0000313" key="5">
    <source>
        <dbReference type="Proteomes" id="UP000229390"/>
    </source>
</evidence>
<dbReference type="GO" id="GO:0016491">
    <property type="term" value="F:oxidoreductase activity"/>
    <property type="evidence" value="ECO:0007669"/>
    <property type="project" value="UniProtKB-KW"/>
</dbReference>
<dbReference type="AlphaFoldDB" id="A0A2M6T0B8"/>
<dbReference type="PANTHER" id="PTHR43180">
    <property type="entry name" value="3-OXOACYL-(ACYL-CARRIER-PROTEIN) REDUCTASE (AFU_ORTHOLOGUE AFUA_6G11210)"/>
    <property type="match status" value="1"/>
</dbReference>
<protein>
    <submittedName>
        <fullName evidence="4">Short-chain dehydrogenase</fullName>
    </submittedName>
</protein>
<dbReference type="InterPro" id="IPR036291">
    <property type="entry name" value="NAD(P)-bd_dom_sf"/>
</dbReference>
<dbReference type="PRINTS" id="PR00080">
    <property type="entry name" value="SDRFAMILY"/>
</dbReference>
<evidence type="ECO:0000256" key="2">
    <source>
        <dbReference type="ARBA" id="ARBA00023002"/>
    </source>
</evidence>
<proteinExistence type="inferred from homology"/>
<comment type="caution">
    <text evidence="4">The sequence shown here is derived from an EMBL/GenBank/DDBJ whole genome shotgun (WGS) entry which is preliminary data.</text>
</comment>
<dbReference type="Proteomes" id="UP000229390">
    <property type="component" value="Unassembled WGS sequence"/>
</dbReference>
<dbReference type="Pfam" id="PF00106">
    <property type="entry name" value="adh_short"/>
    <property type="match status" value="1"/>
</dbReference>
<evidence type="ECO:0000313" key="4">
    <source>
        <dbReference type="EMBL" id="PIS38752.1"/>
    </source>
</evidence>
<dbReference type="InterPro" id="IPR002347">
    <property type="entry name" value="SDR_fam"/>
</dbReference>
<sequence>MRLENKIAIITGASSGIGLATAKKFFSEGAKVVLADINQVAGEKAAKELNSLSAFAEDHGRKTVDECEKLLLRRISASPKQAEKIPRALARGASFIKTDVSKPSDIQNLISKTIEKYGRLDIMVNNAGIALTSSVLDCSEEDFDKIMAINLKGVFLGIKYAGLRMKETGGVILNTASIAGLVGFNGAAAYCASKGAIVQLTRAAALDLASYKIRVNAVAPAVIKTAMTKDIIANEPAAKALMEKTPLGRFGEPEEVANLLCFLASDEASYITGAVYPVDGGWTAV</sequence>
<evidence type="ECO:0000256" key="1">
    <source>
        <dbReference type="ARBA" id="ARBA00006484"/>
    </source>
</evidence>
<dbReference type="Pfam" id="PF13561">
    <property type="entry name" value="adh_short_C2"/>
    <property type="match status" value="1"/>
</dbReference>
<keyword evidence="2" id="KW-0560">Oxidoreductase</keyword>
<name>A0A2M6T0B8_9BACT</name>
<dbReference type="EMBL" id="PEYE01000035">
    <property type="protein sequence ID" value="PIS38752.1"/>
    <property type="molecule type" value="Genomic_DNA"/>
</dbReference>
<accession>A0A2M6T0B8</accession>
<dbReference type="PRINTS" id="PR00081">
    <property type="entry name" value="GDHRDH"/>
</dbReference>
<gene>
    <name evidence="4" type="ORF">COT34_02045</name>
</gene>
<organism evidence="4 5">
    <name type="scientific">Candidatus Nealsonbacteria bacterium CG08_land_8_20_14_0_20_43_11</name>
    <dbReference type="NCBI Taxonomy" id="1974706"/>
    <lineage>
        <taxon>Bacteria</taxon>
        <taxon>Candidatus Nealsoniibacteriota</taxon>
    </lineage>
</organism>
<dbReference type="InterPro" id="IPR020904">
    <property type="entry name" value="Sc_DH/Rdtase_CS"/>
</dbReference>
<dbReference type="PROSITE" id="PS00061">
    <property type="entry name" value="ADH_SHORT"/>
    <property type="match status" value="1"/>
</dbReference>
<dbReference type="PANTHER" id="PTHR43180:SF66">
    <property type="entry name" value="SHORT-CHAIN DEHYDROGENASE_REDUCTASE FAMILY PROTEIN"/>
    <property type="match status" value="1"/>
</dbReference>